<proteinExistence type="predicted"/>
<evidence type="ECO:0000313" key="1">
    <source>
        <dbReference type="EMBL" id="KAH6628105.1"/>
    </source>
</evidence>
<comment type="caution">
    <text evidence="1">The sequence shown here is derived from an EMBL/GenBank/DDBJ whole genome shotgun (WGS) entry which is preliminary data.</text>
</comment>
<reference evidence="1 2" key="1">
    <citation type="journal article" date="2021" name="Nat. Commun.">
        <title>Genetic determinants of endophytism in the Arabidopsis root mycobiome.</title>
        <authorList>
            <person name="Mesny F."/>
            <person name="Miyauchi S."/>
            <person name="Thiergart T."/>
            <person name="Pickel B."/>
            <person name="Atanasova L."/>
            <person name="Karlsson M."/>
            <person name="Huettel B."/>
            <person name="Barry K.W."/>
            <person name="Haridas S."/>
            <person name="Chen C."/>
            <person name="Bauer D."/>
            <person name="Andreopoulos W."/>
            <person name="Pangilinan J."/>
            <person name="LaButti K."/>
            <person name="Riley R."/>
            <person name="Lipzen A."/>
            <person name="Clum A."/>
            <person name="Drula E."/>
            <person name="Henrissat B."/>
            <person name="Kohler A."/>
            <person name="Grigoriev I.V."/>
            <person name="Martin F.M."/>
            <person name="Hacquard S."/>
        </authorList>
    </citation>
    <scope>NUCLEOTIDE SEQUENCE [LARGE SCALE GENOMIC DNA]</scope>
    <source>
        <strain evidence="1 2">MPI-SDFR-AT-0079</strain>
    </source>
</reference>
<accession>A0ACB7P4H7</accession>
<keyword evidence="2" id="KW-1185">Reference proteome</keyword>
<protein>
    <submittedName>
        <fullName evidence="1">Uncharacterized protein</fullName>
    </submittedName>
</protein>
<name>A0ACB7P4H7_9PEZI</name>
<evidence type="ECO:0000313" key="2">
    <source>
        <dbReference type="Proteomes" id="UP000724584"/>
    </source>
</evidence>
<sequence>MERRGVSHSAPYGHACMSCFKAKCRCVPRQSGDGCERCLRLKKPCTPSNSTRRRVHPDQKPNSDGRLTPFEDLVSLFQSRHNYKANAAAQQQQWAPSGFPSMEGIARLEALLDPFLELPTNTTNPSTPEPPDASTAACLETFRFHMLPHFPLIHFPAETTIQQLQHQRPFLFRAITCVASSTAREKRVRATELKHLLSEMVFGGNTENNTQRNPLGQTMDLLLGLLVYVAWGWDHQLSGRLMTVAMSLVDEVLPNKPTASDIHTLGLLRLEMGPTSRCMQGEPFLERERAVLACFVLSSAISTYSGQVDGLRWTPQMKQCLVAISSNRNERNDAVLALQVRLQVLTSQALQLRSRNHHTKYQAAAEALLSQLQDLYPTVLQHQGKPPQNSLTLPANTDHHLHTTGSLPAHFHHAELTILETLYANPLQSIPSTTSPPGSTITTRSPPTTTIPPTYYYPPPPPPTTTTTNPPASTIPIPSPPTTTPTPTTYYPPAPPQHPQPCKILLAIHSTTTTLLTLPDPSFAGIALPQWAQLTACLSALYRLEGDARWDAASVRHVADLPVVVGAVVERLEGVVLQGGGGGLCVGEGEGGVGGLVVGLRELRGRVLRGRGVVEREAGVVMQKGEEGERGWWLDRFWTTEVD</sequence>
<organism evidence="1 2">
    <name type="scientific">Chaetomium tenue</name>
    <dbReference type="NCBI Taxonomy" id="1854479"/>
    <lineage>
        <taxon>Eukaryota</taxon>
        <taxon>Fungi</taxon>
        <taxon>Dikarya</taxon>
        <taxon>Ascomycota</taxon>
        <taxon>Pezizomycotina</taxon>
        <taxon>Sordariomycetes</taxon>
        <taxon>Sordariomycetidae</taxon>
        <taxon>Sordariales</taxon>
        <taxon>Chaetomiaceae</taxon>
        <taxon>Chaetomium</taxon>
    </lineage>
</organism>
<gene>
    <name evidence="1" type="ORF">F5144DRAFT_594197</name>
</gene>
<dbReference type="Proteomes" id="UP000724584">
    <property type="component" value="Unassembled WGS sequence"/>
</dbReference>
<dbReference type="EMBL" id="JAGIZQ010000005">
    <property type="protein sequence ID" value="KAH6628105.1"/>
    <property type="molecule type" value="Genomic_DNA"/>
</dbReference>